<keyword evidence="3" id="KW-1185">Reference proteome</keyword>
<protein>
    <submittedName>
        <fullName evidence="2">Gliding motility-associated-like protein</fullName>
    </submittedName>
</protein>
<comment type="caution">
    <text evidence="2">The sequence shown here is derived from an EMBL/GenBank/DDBJ whole genome shotgun (WGS) entry which is preliminary data.</text>
</comment>
<feature type="chain" id="PRO_5046706905" evidence="1">
    <location>
        <begin position="19"/>
        <end position="958"/>
    </location>
</feature>
<name>A0ABU1K744_9FLAO</name>
<reference evidence="2 3" key="1">
    <citation type="submission" date="2023-07" db="EMBL/GenBank/DDBJ databases">
        <title>Genomic Encyclopedia of Type Strains, Phase IV (KMG-IV): sequencing the most valuable type-strain genomes for metagenomic binning, comparative biology and taxonomic classification.</title>
        <authorList>
            <person name="Goeker M."/>
        </authorList>
    </citation>
    <scope>NUCLEOTIDE SEQUENCE [LARGE SCALE GENOMIC DNA]</scope>
    <source>
        <strain evidence="2 3">DSM 102814</strain>
    </source>
</reference>
<dbReference type="EMBL" id="JAVDQA010000006">
    <property type="protein sequence ID" value="MDR6301441.1"/>
    <property type="molecule type" value="Genomic_DNA"/>
</dbReference>
<dbReference type="InterPro" id="IPR026341">
    <property type="entry name" value="T9SS_type_B"/>
</dbReference>
<evidence type="ECO:0000256" key="1">
    <source>
        <dbReference type="SAM" id="SignalP"/>
    </source>
</evidence>
<accession>A0ABU1K744</accession>
<gene>
    <name evidence="2" type="ORF">GGR31_002110</name>
</gene>
<organism evidence="2 3">
    <name type="scientific">Mesonia maritima</name>
    <dbReference type="NCBI Taxonomy" id="1793873"/>
    <lineage>
        <taxon>Bacteria</taxon>
        <taxon>Pseudomonadati</taxon>
        <taxon>Bacteroidota</taxon>
        <taxon>Flavobacteriia</taxon>
        <taxon>Flavobacteriales</taxon>
        <taxon>Flavobacteriaceae</taxon>
        <taxon>Mesonia</taxon>
    </lineage>
</organism>
<dbReference type="Pfam" id="PF13585">
    <property type="entry name" value="CHU_C"/>
    <property type="match status" value="1"/>
</dbReference>
<evidence type="ECO:0000313" key="2">
    <source>
        <dbReference type="EMBL" id="MDR6301441.1"/>
    </source>
</evidence>
<dbReference type="NCBIfam" id="TIGR04131">
    <property type="entry name" value="Bac_Flav_CTERM"/>
    <property type="match status" value="1"/>
</dbReference>
<dbReference type="Proteomes" id="UP001257659">
    <property type="component" value="Unassembled WGS sequence"/>
</dbReference>
<sequence>MNWKFLFLLLFTPFFSNAQGEANNWYFGQNAGITFNTSPPSVLTDGQLNTNEGCSSISDVNGNLLFYTDGRTVWNRNHQIMSNADYFGGNGLLGDPSSTSSGLIVPHPTNSDLYFIFTVDEPHHENAAAYPQQGPATSNGEYSDLQPGNGVPQDDDGFNNGLNYSVVDMSLNNGLGNILSTEKNIHLVTYDPNDSEEIKYQCSEKITAVKGSDCTSIWVLTHFINKFYAFKIDNTGVNTTPVISEVGPTIPISAYRRAAIGYMKVSPNGKKLIIAHNTKTYNQEGTSDVENGGVYLNNFDDNTGIVSNNIPLVENVNAYGVEFSMETKKAYATVTQGNNAKLYQWNLESNNIPNSITEITSISGFNQLNNATALQLGPDGKIYHSSIGNPKLNVINNPELDGNQVNYVTSVVDGAIPLNNREAAFGLPPFIQSIFSSRINIINDTEEIVTKLSVCGSEDVDLDYENIPGASYTWKKNDVVLSNTTSSLTVQAPSLGNSPIIETYSLSVDLNDGSCPLIGNAEITFNPFPTAEDATLTQCAVQSSPNSSIFNLTNANQSITDGDFSDGSLKVTYFPSQNEAEQNINNIQNPTNYSNISNPEQLVAKIENIETGCISYSELTISVSESSLQPLTLTSCATNDDSFAIFDLTEAEIILQQTNANFTLTFYLTQNNALTETEALTNVTNFENSSPSEQTIYARVENSGLCEGIIPVNLKVLPAVPIGKDQAITYCLENLPAPIQLSSGIPEEEKNNYTYLWQPSEKTTESIQTSEITTHTVTVTNIENGCSTIRTIKIIPSSKADFSVVNDNFQTNNTVQIIVSNESKGDYEFSIDNQFSNYQDTPIFENIASGTHTIYVKDKNGCGITTKKIVILGIRKFFTPNNDGFNDYWNIIGKESQDISSIKISIYNRFGKLLSSFNGNSRGWDGTYNGKELPSDDYWYLIERKGEKNIKGNFTLKR</sequence>
<keyword evidence="1" id="KW-0732">Signal</keyword>
<feature type="signal peptide" evidence="1">
    <location>
        <begin position="1"/>
        <end position="18"/>
    </location>
</feature>
<evidence type="ECO:0000313" key="3">
    <source>
        <dbReference type="Proteomes" id="UP001257659"/>
    </source>
</evidence>
<proteinExistence type="predicted"/>
<dbReference type="SUPFAM" id="SSF75011">
    <property type="entry name" value="3-carboxy-cis,cis-mucoante lactonizing enzyme"/>
    <property type="match status" value="1"/>
</dbReference>
<dbReference type="RefSeq" id="WP_309728848.1">
    <property type="nucleotide sequence ID" value="NZ_JAVDQA010000006.1"/>
</dbReference>